<evidence type="ECO:0000256" key="1">
    <source>
        <dbReference type="SAM" id="MobiDB-lite"/>
    </source>
</evidence>
<proteinExistence type="predicted"/>
<feature type="compositionally biased region" description="Polar residues" evidence="1">
    <location>
        <begin position="1"/>
        <end position="20"/>
    </location>
</feature>
<feature type="region of interest" description="Disordered" evidence="1">
    <location>
        <begin position="84"/>
        <end position="145"/>
    </location>
</feature>
<protein>
    <submittedName>
        <fullName evidence="2">Uncharacterized protein</fullName>
    </submittedName>
</protein>
<dbReference type="EMBL" id="JARBHB010000011">
    <property type="protein sequence ID" value="KAJ8872833.1"/>
    <property type="molecule type" value="Genomic_DNA"/>
</dbReference>
<feature type="compositionally biased region" description="Polar residues" evidence="1">
    <location>
        <begin position="124"/>
        <end position="141"/>
    </location>
</feature>
<dbReference type="Proteomes" id="UP001159363">
    <property type="component" value="Chromosome 10"/>
</dbReference>
<name>A0ABQ9GLD0_9NEOP</name>
<feature type="region of interest" description="Disordered" evidence="1">
    <location>
        <begin position="1"/>
        <end position="54"/>
    </location>
</feature>
<sequence length="476" mass="52884">MNSTKRTNLTKATKSPNNMLPSIKPAPQGNLTVPTKGVQPHNSPHESTKQSGTVPHDIVWESNYLSESEASPTLGVTPSERIASVHNEGPLGGLDTGNAKVYTPDSNTDEASILQGKTTRKQKNVSPAQTVTKDGTSNNGHNHPPPIILTTHGNFIHTAKLITKEAQSRARLAYTKTGGKRQPNSLEDYETCQKIIKSQGLLQYTYKARPLPSFTMVIRGFIPTIPEEEVAELLEEEGIPVNNIKQIKKKDNTDQNKLIAMPLLAVSVPMEQQDRLKNLSNIARVEVVTKPYRQDKKPLQYFKCQQFGHHSSCCGQEDHITQTIAHVMRTNPFRSNVQTAKEHILQATETVGTGRKNLTKQIYGEKNKNIHLTTAKNQQQIAPQLSASHVPELPPHHSNLMKQTEEKGLPLQSTDIEDPSPITETETMEAIKFLHTQEFRNAIKIILKINKEAEKHLDPAQKETAILMGLLEALNT</sequence>
<keyword evidence="3" id="KW-1185">Reference proteome</keyword>
<accession>A0ABQ9GLD0</accession>
<organism evidence="2 3">
    <name type="scientific">Dryococelus australis</name>
    <dbReference type="NCBI Taxonomy" id="614101"/>
    <lineage>
        <taxon>Eukaryota</taxon>
        <taxon>Metazoa</taxon>
        <taxon>Ecdysozoa</taxon>
        <taxon>Arthropoda</taxon>
        <taxon>Hexapoda</taxon>
        <taxon>Insecta</taxon>
        <taxon>Pterygota</taxon>
        <taxon>Neoptera</taxon>
        <taxon>Polyneoptera</taxon>
        <taxon>Phasmatodea</taxon>
        <taxon>Verophasmatodea</taxon>
        <taxon>Anareolatae</taxon>
        <taxon>Phasmatidae</taxon>
        <taxon>Eurycanthinae</taxon>
        <taxon>Dryococelus</taxon>
    </lineage>
</organism>
<comment type="caution">
    <text evidence="2">The sequence shown here is derived from an EMBL/GenBank/DDBJ whole genome shotgun (WGS) entry which is preliminary data.</text>
</comment>
<evidence type="ECO:0000313" key="2">
    <source>
        <dbReference type="EMBL" id="KAJ8872833.1"/>
    </source>
</evidence>
<gene>
    <name evidence="2" type="ORF">PR048_026449</name>
</gene>
<evidence type="ECO:0000313" key="3">
    <source>
        <dbReference type="Proteomes" id="UP001159363"/>
    </source>
</evidence>
<reference evidence="2 3" key="1">
    <citation type="submission" date="2023-02" db="EMBL/GenBank/DDBJ databases">
        <title>LHISI_Scaffold_Assembly.</title>
        <authorList>
            <person name="Stuart O.P."/>
            <person name="Cleave R."/>
            <person name="Magrath M.J.L."/>
            <person name="Mikheyev A.S."/>
        </authorList>
    </citation>
    <scope>NUCLEOTIDE SEQUENCE [LARGE SCALE GENOMIC DNA]</scope>
    <source>
        <strain evidence="2">Daus_M_001</strain>
        <tissue evidence="2">Leg muscle</tissue>
    </source>
</reference>